<evidence type="ECO:0000256" key="1">
    <source>
        <dbReference type="ARBA" id="ARBA00022679"/>
    </source>
</evidence>
<evidence type="ECO:0000259" key="8">
    <source>
        <dbReference type="PROSITE" id="PS51873"/>
    </source>
</evidence>
<sequence>SFFASPPLPPPLPSSSPLPPTSFPTAPLQTTPPNHKEFFFKCSRHPTTADEQCVALHMVRKNTVGVDCASCFEQRDTVVVFDCPDKHTLCLDCFMEYCEVQLQDRQFEEHRSAGYTLRCPAKCEGSEIKESHHFRIMGPEKYDRYQRFGTEEFVLQMGGVLCPARGCGMGLLPEDPTARRVQCPRGERGMWVCVLSPL</sequence>
<dbReference type="PROSITE" id="PS51873">
    <property type="entry name" value="TRIAD"/>
    <property type="match status" value="1"/>
</dbReference>
<reference evidence="9" key="1">
    <citation type="submission" date="2023-03" db="EMBL/GenBank/DDBJ databases">
        <authorList>
            <person name="Steffen K."/>
            <person name="Cardenas P."/>
        </authorList>
    </citation>
    <scope>NUCLEOTIDE SEQUENCE</scope>
</reference>
<dbReference type="Pfam" id="PF17978">
    <property type="entry name" value="zf-RING_14"/>
    <property type="match status" value="1"/>
</dbReference>
<accession>A0AA35WJH5</accession>
<keyword evidence="10" id="KW-1185">Reference proteome</keyword>
<evidence type="ECO:0000313" key="10">
    <source>
        <dbReference type="Proteomes" id="UP001174909"/>
    </source>
</evidence>
<dbReference type="PANTHER" id="PTHR11685">
    <property type="entry name" value="RBR FAMILY RING FINGER AND IBR DOMAIN-CONTAINING"/>
    <property type="match status" value="1"/>
</dbReference>
<comment type="caution">
    <text evidence="9">The sequence shown here is derived from an EMBL/GenBank/DDBJ whole genome shotgun (WGS) entry which is preliminary data.</text>
</comment>
<organism evidence="9 10">
    <name type="scientific">Geodia barretti</name>
    <name type="common">Barrett's horny sponge</name>
    <dbReference type="NCBI Taxonomy" id="519541"/>
    <lineage>
        <taxon>Eukaryota</taxon>
        <taxon>Metazoa</taxon>
        <taxon>Porifera</taxon>
        <taxon>Demospongiae</taxon>
        <taxon>Heteroscleromorpha</taxon>
        <taxon>Tetractinellida</taxon>
        <taxon>Astrophorina</taxon>
        <taxon>Geodiidae</taxon>
        <taxon>Geodia</taxon>
    </lineage>
</organism>
<dbReference type="PRINTS" id="PR01475">
    <property type="entry name" value="PARKIN"/>
</dbReference>
<dbReference type="InterPro" id="IPR047534">
    <property type="entry name" value="BRcat_RBR_parkin"/>
</dbReference>
<feature type="compositionally biased region" description="Pro residues" evidence="7">
    <location>
        <begin position="1"/>
        <end position="22"/>
    </location>
</feature>
<dbReference type="InterPro" id="IPR013083">
    <property type="entry name" value="Znf_RING/FYVE/PHD"/>
</dbReference>
<dbReference type="GO" id="GO:0005829">
    <property type="term" value="C:cytosol"/>
    <property type="evidence" value="ECO:0007669"/>
    <property type="project" value="InterPro"/>
</dbReference>
<gene>
    <name evidence="9" type="ORF">GBAR_LOCUS10223</name>
</gene>
<keyword evidence="5" id="KW-0833">Ubl conjugation pathway</keyword>
<dbReference type="GO" id="GO:0016567">
    <property type="term" value="P:protein ubiquitination"/>
    <property type="evidence" value="ECO:0007669"/>
    <property type="project" value="InterPro"/>
</dbReference>
<dbReference type="Gene3D" id="2.20.25.20">
    <property type="match status" value="1"/>
</dbReference>
<feature type="region of interest" description="Disordered" evidence="7">
    <location>
        <begin position="1"/>
        <end position="29"/>
    </location>
</feature>
<feature type="non-terminal residue" evidence="9">
    <location>
        <position position="198"/>
    </location>
</feature>
<dbReference type="InterPro" id="IPR041170">
    <property type="entry name" value="Znf-RING_14"/>
</dbReference>
<evidence type="ECO:0000313" key="9">
    <source>
        <dbReference type="EMBL" id="CAI8016690.1"/>
    </source>
</evidence>
<dbReference type="GO" id="GO:0008270">
    <property type="term" value="F:zinc ion binding"/>
    <property type="evidence" value="ECO:0007669"/>
    <property type="project" value="UniProtKB-KW"/>
</dbReference>
<dbReference type="CDD" id="cd20340">
    <property type="entry name" value="BRcat_RBR_parkin"/>
    <property type="match status" value="1"/>
</dbReference>
<evidence type="ECO:0000256" key="4">
    <source>
        <dbReference type="ARBA" id="ARBA00022771"/>
    </source>
</evidence>
<keyword evidence="1" id="KW-0808">Transferase</keyword>
<evidence type="ECO:0000256" key="5">
    <source>
        <dbReference type="ARBA" id="ARBA00022786"/>
    </source>
</evidence>
<dbReference type="Proteomes" id="UP001174909">
    <property type="component" value="Unassembled WGS sequence"/>
</dbReference>
<dbReference type="GO" id="GO:0004842">
    <property type="term" value="F:ubiquitin-protein transferase activity"/>
    <property type="evidence" value="ECO:0007669"/>
    <property type="project" value="InterPro"/>
</dbReference>
<evidence type="ECO:0000256" key="3">
    <source>
        <dbReference type="ARBA" id="ARBA00022737"/>
    </source>
</evidence>
<dbReference type="Gene3D" id="3.30.40.10">
    <property type="entry name" value="Zinc/RING finger domain, C3HC4 (zinc finger)"/>
    <property type="match status" value="1"/>
</dbReference>
<dbReference type="AlphaFoldDB" id="A0AA35WJH5"/>
<dbReference type="InterPro" id="IPR044066">
    <property type="entry name" value="TRIAD_supradom"/>
</dbReference>
<proteinExistence type="predicted"/>
<evidence type="ECO:0000256" key="2">
    <source>
        <dbReference type="ARBA" id="ARBA00022723"/>
    </source>
</evidence>
<dbReference type="SUPFAM" id="SSF57850">
    <property type="entry name" value="RING/U-box"/>
    <property type="match status" value="1"/>
</dbReference>
<dbReference type="EMBL" id="CASHTH010001549">
    <property type="protein sequence ID" value="CAI8016690.1"/>
    <property type="molecule type" value="Genomic_DNA"/>
</dbReference>
<protein>
    <submittedName>
        <fullName evidence="9">E3 ubiquitin-protein ligase parkin</fullName>
    </submittedName>
</protein>
<name>A0AA35WJH5_GEOBA</name>
<keyword evidence="4" id="KW-0863">Zinc-finger</keyword>
<feature type="domain" description="RING-type" evidence="8">
    <location>
        <begin position="64"/>
        <end position="198"/>
    </location>
</feature>
<keyword evidence="3" id="KW-0677">Repeat</keyword>
<keyword evidence="2" id="KW-0479">Metal-binding</keyword>
<keyword evidence="6" id="KW-0862">Zinc</keyword>
<evidence type="ECO:0000256" key="6">
    <source>
        <dbReference type="ARBA" id="ARBA00022833"/>
    </source>
</evidence>
<dbReference type="InterPro" id="IPR003977">
    <property type="entry name" value="Parkin"/>
</dbReference>
<dbReference type="GO" id="GO:0005739">
    <property type="term" value="C:mitochondrion"/>
    <property type="evidence" value="ECO:0007669"/>
    <property type="project" value="InterPro"/>
</dbReference>
<dbReference type="InterPro" id="IPR031127">
    <property type="entry name" value="E3_UB_ligase_RBR"/>
</dbReference>
<evidence type="ECO:0000256" key="7">
    <source>
        <dbReference type="SAM" id="MobiDB-lite"/>
    </source>
</evidence>